<dbReference type="Proteomes" id="UP000188320">
    <property type="component" value="Unassembled WGS sequence"/>
</dbReference>
<evidence type="ECO:0000313" key="1">
    <source>
        <dbReference type="EMBL" id="OMH79892.1"/>
    </source>
</evidence>
<keyword evidence="2" id="KW-1185">Reference proteome</keyword>
<protein>
    <submittedName>
        <fullName evidence="1">Uncharacterized protein</fullName>
    </submittedName>
</protein>
<gene>
    <name evidence="1" type="ORF">AX774_g6683</name>
</gene>
<name>A0A1R1PGB4_ZANCU</name>
<proteinExistence type="predicted"/>
<organism evidence="1 2">
    <name type="scientific">Zancudomyces culisetae</name>
    <name type="common">Gut fungus</name>
    <name type="synonym">Smittium culisetae</name>
    <dbReference type="NCBI Taxonomy" id="1213189"/>
    <lineage>
        <taxon>Eukaryota</taxon>
        <taxon>Fungi</taxon>
        <taxon>Fungi incertae sedis</taxon>
        <taxon>Zoopagomycota</taxon>
        <taxon>Kickxellomycotina</taxon>
        <taxon>Harpellomycetes</taxon>
        <taxon>Harpellales</taxon>
        <taxon>Legeriomycetaceae</taxon>
        <taxon>Zancudomyces</taxon>
    </lineage>
</organism>
<comment type="caution">
    <text evidence="1">The sequence shown here is derived from an EMBL/GenBank/DDBJ whole genome shotgun (WGS) entry which is preliminary data.</text>
</comment>
<dbReference type="AlphaFoldDB" id="A0A1R1PGB4"/>
<sequence>MSTTNDNNRLFNKLPANILSTIFVLAQNPRDTSTVVYKGTLFMNEGECLDIDIGNLFSGKIEFKRNLTDLKIS</sequence>
<evidence type="ECO:0000313" key="2">
    <source>
        <dbReference type="Proteomes" id="UP000188320"/>
    </source>
</evidence>
<dbReference type="EMBL" id="LSSK01001375">
    <property type="protein sequence ID" value="OMH79892.1"/>
    <property type="molecule type" value="Genomic_DNA"/>
</dbReference>
<reference evidence="2" key="1">
    <citation type="submission" date="2017-01" db="EMBL/GenBank/DDBJ databases">
        <authorList>
            <person name="Wang Y."/>
            <person name="White M."/>
            <person name="Kvist S."/>
            <person name="Moncalvo J.-M."/>
        </authorList>
    </citation>
    <scope>NUCLEOTIDE SEQUENCE [LARGE SCALE GENOMIC DNA]</scope>
    <source>
        <strain evidence="2">COL-18-3</strain>
    </source>
</reference>
<accession>A0A1R1PGB4</accession>